<evidence type="ECO:0000256" key="5">
    <source>
        <dbReference type="ARBA" id="ARBA00022691"/>
    </source>
</evidence>
<evidence type="ECO:0000313" key="7">
    <source>
        <dbReference type="Proteomes" id="UP000683246"/>
    </source>
</evidence>
<dbReference type="GO" id="GO:0032259">
    <property type="term" value="P:methylation"/>
    <property type="evidence" value="ECO:0007669"/>
    <property type="project" value="UniProtKB-KW"/>
</dbReference>
<dbReference type="Proteomes" id="UP000683246">
    <property type="component" value="Chromosome"/>
</dbReference>
<dbReference type="RefSeq" id="WP_212697264.1">
    <property type="nucleotide sequence ID" value="NZ_CP058649.1"/>
</dbReference>
<dbReference type="UniPathway" id="UPA00148"/>
<comment type="pathway">
    <text evidence="1">Cofactor biosynthesis; adenosylcobalamin biosynthesis.</text>
</comment>
<keyword evidence="7" id="KW-1185">Reference proteome</keyword>
<reference evidence="6" key="1">
    <citation type="submission" date="2020-07" db="EMBL/GenBank/DDBJ databases">
        <title>Vallitalea pronyensis genome.</title>
        <authorList>
            <person name="Postec A."/>
        </authorList>
    </citation>
    <scope>NUCLEOTIDE SEQUENCE</scope>
    <source>
        <strain evidence="6">FatNI3</strain>
    </source>
</reference>
<dbReference type="AlphaFoldDB" id="A0A8J8SG04"/>
<dbReference type="InterPro" id="IPR014008">
    <property type="entry name" value="Cbl_synth_MTase_CbiT"/>
</dbReference>
<evidence type="ECO:0000313" key="6">
    <source>
        <dbReference type="EMBL" id="QUI21793.1"/>
    </source>
</evidence>
<sequence length="194" mass="21071">MTHRWSYDVSGIDDEQFIRGKVPMTKSEVRAVTMSKLRLMKDSRVLDIGAGTGSVTIECARIAKDVTAVERHVEGVELIKANAEAFGVDTVKVIQGLAPDDLPDTTYDRVFIGGSGGQLPDIFHYLDTHLVSGGILVANTITIENTGKILSLLKEGTYDQIDVIQMGVSRSKAVGNSHMMLAENPITILSARKQ</sequence>
<dbReference type="NCBIfam" id="TIGR02469">
    <property type="entry name" value="CbiT"/>
    <property type="match status" value="1"/>
</dbReference>
<evidence type="ECO:0000256" key="1">
    <source>
        <dbReference type="ARBA" id="ARBA00004953"/>
    </source>
</evidence>
<name>A0A8J8SG04_9FIRM</name>
<organism evidence="6 7">
    <name type="scientific">Vallitalea pronyensis</name>
    <dbReference type="NCBI Taxonomy" id="1348613"/>
    <lineage>
        <taxon>Bacteria</taxon>
        <taxon>Bacillati</taxon>
        <taxon>Bacillota</taxon>
        <taxon>Clostridia</taxon>
        <taxon>Lachnospirales</taxon>
        <taxon>Vallitaleaceae</taxon>
        <taxon>Vallitalea</taxon>
    </lineage>
</organism>
<keyword evidence="4" id="KW-0808">Transferase</keyword>
<dbReference type="KEGG" id="vpy:HZI73_05565"/>
<gene>
    <name evidence="6" type="primary">cbiT</name>
    <name evidence="6" type="ORF">HZI73_05565</name>
</gene>
<dbReference type="SUPFAM" id="SSF53335">
    <property type="entry name" value="S-adenosyl-L-methionine-dependent methyltransferases"/>
    <property type="match status" value="1"/>
</dbReference>
<dbReference type="EMBL" id="CP058649">
    <property type="protein sequence ID" value="QUI21793.1"/>
    <property type="molecule type" value="Genomic_DNA"/>
</dbReference>
<evidence type="ECO:0000256" key="4">
    <source>
        <dbReference type="ARBA" id="ARBA00022679"/>
    </source>
</evidence>
<dbReference type="CDD" id="cd02440">
    <property type="entry name" value="AdoMet_MTases"/>
    <property type="match status" value="1"/>
</dbReference>
<dbReference type="Pfam" id="PF01135">
    <property type="entry name" value="PCMT"/>
    <property type="match status" value="1"/>
</dbReference>
<evidence type="ECO:0000256" key="3">
    <source>
        <dbReference type="ARBA" id="ARBA00022603"/>
    </source>
</evidence>
<dbReference type="Gene3D" id="3.40.50.150">
    <property type="entry name" value="Vaccinia Virus protein VP39"/>
    <property type="match status" value="1"/>
</dbReference>
<dbReference type="GO" id="GO:0008276">
    <property type="term" value="F:protein methyltransferase activity"/>
    <property type="evidence" value="ECO:0007669"/>
    <property type="project" value="InterPro"/>
</dbReference>
<dbReference type="PANTHER" id="PTHR43182:SF1">
    <property type="entry name" value="COBALT-PRECORRIN-7 C(5)-METHYLTRANSFERASE"/>
    <property type="match status" value="1"/>
</dbReference>
<protein>
    <submittedName>
        <fullName evidence="6">Precorrin-6Y C5,15-methyltransferase (Decarboxylating) subunit CbiT</fullName>
    </submittedName>
</protein>
<dbReference type="InterPro" id="IPR029063">
    <property type="entry name" value="SAM-dependent_MTases_sf"/>
</dbReference>
<keyword evidence="3" id="KW-0489">Methyltransferase</keyword>
<evidence type="ECO:0000256" key="2">
    <source>
        <dbReference type="ARBA" id="ARBA00022573"/>
    </source>
</evidence>
<dbReference type="PANTHER" id="PTHR43182">
    <property type="entry name" value="COBALT-PRECORRIN-6B C(15)-METHYLTRANSFERASE (DECARBOXYLATING)"/>
    <property type="match status" value="1"/>
</dbReference>
<proteinExistence type="predicted"/>
<dbReference type="InterPro" id="IPR050714">
    <property type="entry name" value="Cobalamin_biosynth_MTase"/>
</dbReference>
<accession>A0A8J8SG04</accession>
<keyword evidence="5" id="KW-0949">S-adenosyl-L-methionine</keyword>
<keyword evidence="2" id="KW-0169">Cobalamin biosynthesis</keyword>
<dbReference type="GO" id="GO:0009236">
    <property type="term" value="P:cobalamin biosynthetic process"/>
    <property type="evidence" value="ECO:0007669"/>
    <property type="project" value="UniProtKB-UniPathway"/>
</dbReference>